<organism evidence="2 3">
    <name type="scientific">Heracleum sosnowskyi</name>
    <dbReference type="NCBI Taxonomy" id="360622"/>
    <lineage>
        <taxon>Eukaryota</taxon>
        <taxon>Viridiplantae</taxon>
        <taxon>Streptophyta</taxon>
        <taxon>Embryophyta</taxon>
        <taxon>Tracheophyta</taxon>
        <taxon>Spermatophyta</taxon>
        <taxon>Magnoliopsida</taxon>
        <taxon>eudicotyledons</taxon>
        <taxon>Gunneridae</taxon>
        <taxon>Pentapetalae</taxon>
        <taxon>asterids</taxon>
        <taxon>campanulids</taxon>
        <taxon>Apiales</taxon>
        <taxon>Apiaceae</taxon>
        <taxon>Apioideae</taxon>
        <taxon>apioid superclade</taxon>
        <taxon>Tordylieae</taxon>
        <taxon>Tordyliinae</taxon>
        <taxon>Heracleum</taxon>
    </lineage>
</organism>
<evidence type="ECO:0000256" key="1">
    <source>
        <dbReference type="SAM" id="MobiDB-lite"/>
    </source>
</evidence>
<proteinExistence type="predicted"/>
<feature type="compositionally biased region" description="Polar residues" evidence="1">
    <location>
        <begin position="559"/>
        <end position="571"/>
    </location>
</feature>
<evidence type="ECO:0000313" key="3">
    <source>
        <dbReference type="Proteomes" id="UP001237642"/>
    </source>
</evidence>
<accession>A0AAD8ICC4</accession>
<feature type="compositionally biased region" description="Basic and acidic residues" evidence="1">
    <location>
        <begin position="761"/>
        <end position="773"/>
    </location>
</feature>
<feature type="compositionally biased region" description="Basic residues" evidence="1">
    <location>
        <begin position="288"/>
        <end position="298"/>
    </location>
</feature>
<dbReference type="Proteomes" id="UP001237642">
    <property type="component" value="Unassembled WGS sequence"/>
</dbReference>
<comment type="caution">
    <text evidence="2">The sequence shown here is derived from an EMBL/GenBank/DDBJ whole genome shotgun (WGS) entry which is preliminary data.</text>
</comment>
<feature type="compositionally biased region" description="Basic and acidic residues" evidence="1">
    <location>
        <begin position="721"/>
        <end position="749"/>
    </location>
</feature>
<keyword evidence="3" id="KW-1185">Reference proteome</keyword>
<feature type="region of interest" description="Disordered" evidence="1">
    <location>
        <begin position="721"/>
        <end position="780"/>
    </location>
</feature>
<gene>
    <name evidence="2" type="ORF">POM88_020874</name>
</gene>
<protein>
    <submittedName>
        <fullName evidence="2">Uncharacterized protein</fullName>
    </submittedName>
</protein>
<sequence length="907" mass="101584">MATSMFNSVGLDFVPNNYAAPLSNENTPEAFHLLQNFLAQSEIGRALVEPAKLYGSQIKDFWETGVYDNGGDSGTPSIVFEFQETEYVITPGTVREAMGFAEYDAYTIAVGDTDIQRMMQAIGYSGSLVKIGQLKRPLLRKEWSFFFDCITRAFGKKCTNWDAIPIDSLQIGYSLLFGSHYDFARLVLMNIGEKMTENRNVVYFSRFCQILFSACVNNVEINEEEEIPSFKLHKRVFSDLTNKDLKKVNVGELLLPERVHQFLNPQPQPQQQPQQINNDTQVAPRQKTGGRTKHRAFKAAKTLNTDEVGGSISVETSRKKRKVRANRLKSVAVDAVEASETETDEETLHQRKRRIVAAQLFGAENIEDEIPVNEAVFEDRVSMEHETPEVQEEVFDTAVPTEDRVNAETEAPTSNADDVVEEAAVFSDSRVFENEDINMEAHPSISFCDTEDVATDQATLVIADSVGSHTEVLSVNNANSDKGEEVDQSLEEDAVLLETLQQSVVEVVTREAEVSAQANSKVLDETAQLNNEVTAENAPATNEVDINEEDEHDAEGSHSHPSIQVSLSDGVNSEEEREVNRATAEHFQNMYFSNWSSKDTIFSNERAADFVTKSSKEITNPELLSHLKATIVQIKSLNNRFDDSDKVITGLRNDITQRELTQQKDKSLYISLCKDQKNFDSRLSKVEENQVKMSTKLDEIANSIELLTSVLLSDDVKKGERVSQDKCKSSQTLTRKDDTTDGGARDKNPRTRNVQGQRRRLNSDTHVNADGKRYTGGQSSSRVRNLILSSKTPVTDEEVAAQLFLAEHGKDVTIEDIQAEEQLFAEEHRKDVEAGIYKKKEIKAPRRKEKGIVIKENVNSDQSLQYSKRPSGSNADKGKGVMIEEPNLNKKFKSTSDIAQVETRLAK</sequence>
<name>A0AAD8ICC4_9APIA</name>
<feature type="region of interest" description="Disordered" evidence="1">
    <location>
        <begin position="853"/>
        <end position="907"/>
    </location>
</feature>
<feature type="region of interest" description="Disordered" evidence="1">
    <location>
        <begin position="549"/>
        <end position="576"/>
    </location>
</feature>
<dbReference type="EMBL" id="JAUIZM010000005">
    <property type="protein sequence ID" value="KAK1383139.1"/>
    <property type="molecule type" value="Genomic_DNA"/>
</dbReference>
<reference evidence="2" key="1">
    <citation type="submission" date="2023-02" db="EMBL/GenBank/DDBJ databases">
        <title>Genome of toxic invasive species Heracleum sosnowskyi carries increased number of genes despite the absence of recent whole-genome duplications.</title>
        <authorList>
            <person name="Schelkunov M."/>
            <person name="Shtratnikova V."/>
            <person name="Makarenko M."/>
            <person name="Klepikova A."/>
            <person name="Omelchenko D."/>
            <person name="Novikova G."/>
            <person name="Obukhova E."/>
            <person name="Bogdanov V."/>
            <person name="Penin A."/>
            <person name="Logacheva M."/>
        </authorList>
    </citation>
    <scope>NUCLEOTIDE SEQUENCE</scope>
    <source>
        <strain evidence="2">Hsosn_3</strain>
        <tissue evidence="2">Leaf</tissue>
    </source>
</reference>
<dbReference type="AlphaFoldDB" id="A0AAD8ICC4"/>
<evidence type="ECO:0000313" key="2">
    <source>
        <dbReference type="EMBL" id="KAK1383139.1"/>
    </source>
</evidence>
<feature type="region of interest" description="Disordered" evidence="1">
    <location>
        <begin position="264"/>
        <end position="299"/>
    </location>
</feature>
<reference evidence="2" key="2">
    <citation type="submission" date="2023-05" db="EMBL/GenBank/DDBJ databases">
        <authorList>
            <person name="Schelkunov M.I."/>
        </authorList>
    </citation>
    <scope>NUCLEOTIDE SEQUENCE</scope>
    <source>
        <strain evidence="2">Hsosn_3</strain>
        <tissue evidence="2">Leaf</tissue>
    </source>
</reference>
<feature type="compositionally biased region" description="Polar residues" evidence="1">
    <location>
        <begin position="857"/>
        <end position="874"/>
    </location>
</feature>